<accession>A0AAJ6YF91</accession>
<keyword evidence="7 10" id="KW-0472">Membrane</keyword>
<reference evidence="12" key="1">
    <citation type="submission" date="2025-08" db="UniProtKB">
        <authorList>
            <consortium name="RefSeq"/>
        </authorList>
    </citation>
    <scope>IDENTIFICATION</scope>
</reference>
<comment type="similarity">
    <text evidence="10">Belongs to the insect chemoreceptor superfamily. Heteromeric odorant receptor channel (TC 1.A.69) family.</text>
</comment>
<feature type="transmembrane region" description="Helical" evidence="10">
    <location>
        <begin position="263"/>
        <end position="287"/>
    </location>
</feature>
<proteinExistence type="inferred from homology"/>
<organism evidence="11 12">
    <name type="scientific">Ceratosolen solmsi marchali</name>
    <dbReference type="NCBI Taxonomy" id="326594"/>
    <lineage>
        <taxon>Eukaryota</taxon>
        <taxon>Metazoa</taxon>
        <taxon>Ecdysozoa</taxon>
        <taxon>Arthropoda</taxon>
        <taxon>Hexapoda</taxon>
        <taxon>Insecta</taxon>
        <taxon>Pterygota</taxon>
        <taxon>Neoptera</taxon>
        <taxon>Endopterygota</taxon>
        <taxon>Hymenoptera</taxon>
        <taxon>Apocrita</taxon>
        <taxon>Proctotrupomorpha</taxon>
        <taxon>Chalcidoidea</taxon>
        <taxon>Agaonidae</taxon>
        <taxon>Agaoninae</taxon>
        <taxon>Ceratosolen</taxon>
    </lineage>
</organism>
<protein>
    <recommendedName>
        <fullName evidence="10">Odorant receptor</fullName>
    </recommendedName>
</protein>
<dbReference type="KEGG" id="csol:105361477"/>
<evidence type="ECO:0000256" key="8">
    <source>
        <dbReference type="ARBA" id="ARBA00023170"/>
    </source>
</evidence>
<evidence type="ECO:0000256" key="6">
    <source>
        <dbReference type="ARBA" id="ARBA00022989"/>
    </source>
</evidence>
<keyword evidence="9 10" id="KW-0807">Transducer</keyword>
<evidence type="ECO:0000256" key="10">
    <source>
        <dbReference type="RuleBase" id="RU351113"/>
    </source>
</evidence>
<name>A0AAJ6YF91_9HYME</name>
<dbReference type="PANTHER" id="PTHR21137:SF35">
    <property type="entry name" value="ODORANT RECEPTOR 19A-RELATED"/>
    <property type="match status" value="1"/>
</dbReference>
<feature type="transmembrane region" description="Helical" evidence="10">
    <location>
        <begin position="234"/>
        <end position="257"/>
    </location>
</feature>
<evidence type="ECO:0000313" key="12">
    <source>
        <dbReference type="RefSeq" id="XP_011496971.1"/>
    </source>
</evidence>
<dbReference type="Pfam" id="PF02949">
    <property type="entry name" value="7tm_6"/>
    <property type="match status" value="1"/>
</dbReference>
<sequence>MDILPFHFRTLQLCGMWYEDNRFVILKIIYRITAMFVVFTVIIGQFIRLITMQDNIDDLSDNLFITLTFISFCLKILNFIIRRHEMEDLLHDFRLPVYQSRSFEEEKIILEYSNTAKNIFFFFLCITQISGIILLIMPILISTDNVFYLPYKTYRPYSTSNISFWITYAMQVFTSFYGISLNVSLDTMTYGFIILTVGQFKINSYRLINCTLSIKDFIIHHKLIQNTAIKIESFFICVIVPHFFFTLLVICCSIFQISQKPVASYEFFTICMYIICILWEIFFYCWFGNELGLQSQSVADSLYSSKWLSCTTQEKRNLWLAMLYAQSGSNISFHGQCTLSLRTFLWIIKTSYALFSLLKQISN</sequence>
<feature type="transmembrane region" description="Helical" evidence="10">
    <location>
        <begin position="162"/>
        <end position="185"/>
    </location>
</feature>
<dbReference type="GO" id="GO:0004984">
    <property type="term" value="F:olfactory receptor activity"/>
    <property type="evidence" value="ECO:0007669"/>
    <property type="project" value="InterPro"/>
</dbReference>
<keyword evidence="2" id="KW-1003">Cell membrane</keyword>
<dbReference type="GO" id="GO:0005549">
    <property type="term" value="F:odorant binding"/>
    <property type="evidence" value="ECO:0007669"/>
    <property type="project" value="InterPro"/>
</dbReference>
<evidence type="ECO:0000313" key="11">
    <source>
        <dbReference type="Proteomes" id="UP000695007"/>
    </source>
</evidence>
<evidence type="ECO:0000256" key="5">
    <source>
        <dbReference type="ARBA" id="ARBA00022725"/>
    </source>
</evidence>
<keyword evidence="11" id="KW-1185">Reference proteome</keyword>
<dbReference type="GO" id="GO:0005886">
    <property type="term" value="C:plasma membrane"/>
    <property type="evidence" value="ECO:0007669"/>
    <property type="project" value="UniProtKB-SubCell"/>
</dbReference>
<feature type="transmembrane region" description="Helical" evidence="10">
    <location>
        <begin position="119"/>
        <end position="142"/>
    </location>
</feature>
<comment type="caution">
    <text evidence="10">Lacks conserved residue(s) required for the propagation of feature annotation.</text>
</comment>
<keyword evidence="8 10" id="KW-0675">Receptor</keyword>
<evidence type="ECO:0000256" key="4">
    <source>
        <dbReference type="ARBA" id="ARBA00022692"/>
    </source>
</evidence>
<keyword evidence="3 10" id="KW-0716">Sensory transduction</keyword>
<dbReference type="Proteomes" id="UP000695007">
    <property type="component" value="Unplaced"/>
</dbReference>
<evidence type="ECO:0000256" key="1">
    <source>
        <dbReference type="ARBA" id="ARBA00004651"/>
    </source>
</evidence>
<dbReference type="GeneID" id="105361477"/>
<evidence type="ECO:0000256" key="9">
    <source>
        <dbReference type="ARBA" id="ARBA00023224"/>
    </source>
</evidence>
<keyword evidence="5 10" id="KW-0552">Olfaction</keyword>
<dbReference type="InterPro" id="IPR004117">
    <property type="entry name" value="7tm6_olfct_rcpt"/>
</dbReference>
<feature type="transmembrane region" description="Helical" evidence="10">
    <location>
        <begin position="28"/>
        <end position="51"/>
    </location>
</feature>
<gene>
    <name evidence="12" type="primary">LOC105361477</name>
</gene>
<dbReference type="AlphaFoldDB" id="A0AAJ6YF91"/>
<keyword evidence="4 10" id="KW-0812">Transmembrane</keyword>
<evidence type="ECO:0000256" key="3">
    <source>
        <dbReference type="ARBA" id="ARBA00022606"/>
    </source>
</evidence>
<dbReference type="PANTHER" id="PTHR21137">
    <property type="entry name" value="ODORANT RECEPTOR"/>
    <property type="match status" value="1"/>
</dbReference>
<dbReference type="GO" id="GO:0007165">
    <property type="term" value="P:signal transduction"/>
    <property type="evidence" value="ECO:0007669"/>
    <property type="project" value="UniProtKB-KW"/>
</dbReference>
<dbReference type="RefSeq" id="XP_011496971.1">
    <property type="nucleotide sequence ID" value="XM_011498669.1"/>
</dbReference>
<evidence type="ECO:0000256" key="2">
    <source>
        <dbReference type="ARBA" id="ARBA00022475"/>
    </source>
</evidence>
<evidence type="ECO:0000256" key="7">
    <source>
        <dbReference type="ARBA" id="ARBA00023136"/>
    </source>
</evidence>
<comment type="subcellular location">
    <subcellularLocation>
        <location evidence="1 10">Cell membrane</location>
        <topology evidence="1 10">Multi-pass membrane protein</topology>
    </subcellularLocation>
</comment>
<feature type="transmembrane region" description="Helical" evidence="10">
    <location>
        <begin position="63"/>
        <end position="81"/>
    </location>
</feature>
<keyword evidence="6 10" id="KW-1133">Transmembrane helix</keyword>